<dbReference type="GO" id="GO:0008237">
    <property type="term" value="F:metallopeptidase activity"/>
    <property type="evidence" value="ECO:0007669"/>
    <property type="project" value="InterPro"/>
</dbReference>
<dbReference type="InterPro" id="IPR037518">
    <property type="entry name" value="MPN"/>
</dbReference>
<comment type="caution">
    <text evidence="2">The sequence shown here is derived from an EMBL/GenBank/DDBJ whole genome shotgun (WGS) entry which is preliminary data.</text>
</comment>
<dbReference type="InterPro" id="IPR000555">
    <property type="entry name" value="JAMM/MPN+_dom"/>
</dbReference>
<feature type="domain" description="MPN" evidence="1">
    <location>
        <begin position="233"/>
        <end position="365"/>
    </location>
</feature>
<keyword evidence="3" id="KW-1185">Reference proteome</keyword>
<dbReference type="GO" id="GO:0016579">
    <property type="term" value="P:protein deubiquitination"/>
    <property type="evidence" value="ECO:0007669"/>
    <property type="project" value="UniProtKB-ARBA"/>
</dbReference>
<dbReference type="Pfam" id="PF01398">
    <property type="entry name" value="JAB"/>
    <property type="match status" value="1"/>
</dbReference>
<evidence type="ECO:0000313" key="2">
    <source>
        <dbReference type="EMBL" id="KAK9888218.1"/>
    </source>
</evidence>
<proteinExistence type="predicted"/>
<sequence length="446" mass="51681">MDPDSMDSILTLGDLRPERRLNTLLQTGTLTRVDPKIAIKNYLNLSESLLIIADRYRKKTMNEVALLHYIRYLELMKKMRKHPKYTNIPLGKRSAFDYKMKAVSKIVKELTATVLNEFENIYNKSSLGLQMQDFDGIQDQRPTISTVRTFVSGEDNGHVEDPSKSPSQQKLSILPPTIVRDSMRASTESFNFSIKSKTDTLCGMRRAIFPTKQVRDFESIHRQRRIVRSHRTLKIPSRITTEFSYLTFKNNMKNIETVGYLAGRELNEEELSVTHLILPEQFGFSDFFKVKDSHILIKYLEQNELLILGWIHSHPIEKPYLSSSDMHYQSVFQSVLPEAVAMVYSPKEMKSTIFNLTPDHGLGLILNCRKKGFHIHPSNPPITMVSQHAIIDLIGDLIVKDFRNTRVFFDDEDTKFHGDFFERTLHARTSELYKYRKSEVIFVHVS</sequence>
<evidence type="ECO:0000259" key="1">
    <source>
        <dbReference type="PROSITE" id="PS50249"/>
    </source>
</evidence>
<dbReference type="Pfam" id="PF08969">
    <property type="entry name" value="USP8_dimer"/>
    <property type="match status" value="1"/>
</dbReference>
<reference evidence="2 3" key="1">
    <citation type="submission" date="2023-03" db="EMBL/GenBank/DDBJ databases">
        <title>Genome insight into feeding habits of ladybird beetles.</title>
        <authorList>
            <person name="Li H.-S."/>
            <person name="Huang Y.-H."/>
            <person name="Pang H."/>
        </authorList>
    </citation>
    <scope>NUCLEOTIDE SEQUENCE [LARGE SCALE GENOMIC DNA]</scope>
    <source>
        <strain evidence="2">SYSU_2023b</strain>
        <tissue evidence="2">Whole body</tissue>
    </source>
</reference>
<dbReference type="SUPFAM" id="SSF102712">
    <property type="entry name" value="JAB1/MPN domain"/>
    <property type="match status" value="1"/>
</dbReference>
<dbReference type="Proteomes" id="UP001431783">
    <property type="component" value="Unassembled WGS sequence"/>
</dbReference>
<organism evidence="2 3">
    <name type="scientific">Henosepilachna vigintioctopunctata</name>
    <dbReference type="NCBI Taxonomy" id="420089"/>
    <lineage>
        <taxon>Eukaryota</taxon>
        <taxon>Metazoa</taxon>
        <taxon>Ecdysozoa</taxon>
        <taxon>Arthropoda</taxon>
        <taxon>Hexapoda</taxon>
        <taxon>Insecta</taxon>
        <taxon>Pterygota</taxon>
        <taxon>Neoptera</taxon>
        <taxon>Endopterygota</taxon>
        <taxon>Coleoptera</taxon>
        <taxon>Polyphaga</taxon>
        <taxon>Cucujiformia</taxon>
        <taxon>Coccinelloidea</taxon>
        <taxon>Coccinellidae</taxon>
        <taxon>Epilachninae</taxon>
        <taxon>Epilachnini</taxon>
        <taxon>Henosepilachna</taxon>
    </lineage>
</organism>
<dbReference type="PANTHER" id="PTHR12947">
    <property type="entry name" value="AMSH-LIKE PROTEASE"/>
    <property type="match status" value="1"/>
</dbReference>
<dbReference type="SUPFAM" id="SSF140856">
    <property type="entry name" value="USP8 N-terminal domain-like"/>
    <property type="match status" value="1"/>
</dbReference>
<dbReference type="PROSITE" id="PS50249">
    <property type="entry name" value="MPN"/>
    <property type="match status" value="1"/>
</dbReference>
<gene>
    <name evidence="2" type="ORF">WA026_000485</name>
</gene>
<dbReference type="EMBL" id="JARQZJ010000121">
    <property type="protein sequence ID" value="KAK9888218.1"/>
    <property type="molecule type" value="Genomic_DNA"/>
</dbReference>
<dbReference type="InterPro" id="IPR015063">
    <property type="entry name" value="USP8_dimer"/>
</dbReference>
<dbReference type="SMART" id="SM00232">
    <property type="entry name" value="JAB_MPN"/>
    <property type="match status" value="1"/>
</dbReference>
<dbReference type="Gene3D" id="3.40.140.10">
    <property type="entry name" value="Cytidine Deaminase, domain 2"/>
    <property type="match status" value="1"/>
</dbReference>
<protein>
    <recommendedName>
        <fullName evidence="1">MPN domain-containing protein</fullName>
    </recommendedName>
</protein>
<dbReference type="PANTHER" id="PTHR12947:SF13">
    <property type="entry name" value="FI19924P1"/>
    <property type="match status" value="1"/>
</dbReference>
<evidence type="ECO:0000313" key="3">
    <source>
        <dbReference type="Proteomes" id="UP001431783"/>
    </source>
</evidence>
<accession>A0AAW1UZF0</accession>
<name>A0AAW1UZF0_9CUCU</name>
<dbReference type="AlphaFoldDB" id="A0AAW1UZF0"/>
<dbReference type="Gene3D" id="1.20.58.80">
    <property type="entry name" value="Phosphotransferase system, lactose/cellobiose-type IIA subunit"/>
    <property type="match status" value="1"/>
</dbReference>